<dbReference type="EMBL" id="QZKU01000004">
    <property type="protein sequence ID" value="RJP26712.1"/>
    <property type="molecule type" value="Genomic_DNA"/>
</dbReference>
<dbReference type="PANTHER" id="PTHR42852:SF13">
    <property type="entry name" value="PROTEIN DIPZ"/>
    <property type="match status" value="1"/>
</dbReference>
<dbReference type="InterPro" id="IPR000866">
    <property type="entry name" value="AhpC/TSA"/>
</dbReference>
<evidence type="ECO:0000256" key="1">
    <source>
        <dbReference type="SAM" id="Phobius"/>
    </source>
</evidence>
<keyword evidence="1" id="KW-0472">Membrane</keyword>
<dbReference type="InterPro" id="IPR013766">
    <property type="entry name" value="Thioredoxin_domain"/>
</dbReference>
<dbReference type="Gene3D" id="3.40.30.10">
    <property type="entry name" value="Glutaredoxin"/>
    <property type="match status" value="1"/>
</dbReference>
<evidence type="ECO:0000313" key="4">
    <source>
        <dbReference type="Proteomes" id="UP000265882"/>
    </source>
</evidence>
<dbReference type="SUPFAM" id="SSF52833">
    <property type="entry name" value="Thioredoxin-like"/>
    <property type="match status" value="1"/>
</dbReference>
<keyword evidence="1" id="KW-0812">Transmembrane</keyword>
<evidence type="ECO:0000313" key="3">
    <source>
        <dbReference type="EMBL" id="RJP26712.1"/>
    </source>
</evidence>
<dbReference type="GO" id="GO:0016491">
    <property type="term" value="F:oxidoreductase activity"/>
    <property type="evidence" value="ECO:0007669"/>
    <property type="project" value="InterPro"/>
</dbReference>
<evidence type="ECO:0000259" key="2">
    <source>
        <dbReference type="PROSITE" id="PS51352"/>
    </source>
</evidence>
<dbReference type="InterPro" id="IPR036249">
    <property type="entry name" value="Thioredoxin-like_sf"/>
</dbReference>
<comment type="caution">
    <text evidence="3">The sequence shown here is derived from an EMBL/GenBank/DDBJ whole genome shotgun (WGS) entry which is preliminary data.</text>
</comment>
<dbReference type="PANTHER" id="PTHR42852">
    <property type="entry name" value="THIOL:DISULFIDE INTERCHANGE PROTEIN DSBE"/>
    <property type="match status" value="1"/>
</dbReference>
<sequence>MDRKKDALDLLRKIPPPLLLAVAVGGIILLLVLFSGPEQGRLPVKGVKALTFTAVDLSGQKVSLSDYRGKVVLLDFWATWCSPCLMELPHIKRVYDRYKNDGFTVIGISLNTDRTELETLVRMVGIEWPQIFDGKGWENEISRLYNVYSLPATFLVDQKGLIRYVNLRGEQELDRAVRELLGKEKVVQSPAAY</sequence>
<reference evidence="3 4" key="1">
    <citation type="journal article" date="2017" name="ISME J.">
        <title>Energy and carbon metabolisms in a deep terrestrial subsurface fluid microbial community.</title>
        <authorList>
            <person name="Momper L."/>
            <person name="Jungbluth S.P."/>
            <person name="Lee M.D."/>
            <person name="Amend J.P."/>
        </authorList>
    </citation>
    <scope>NUCLEOTIDE SEQUENCE [LARGE SCALE GENOMIC DNA]</scope>
    <source>
        <strain evidence="3">SURF_5</strain>
    </source>
</reference>
<dbReference type="Proteomes" id="UP000265882">
    <property type="component" value="Unassembled WGS sequence"/>
</dbReference>
<proteinExistence type="predicted"/>
<keyword evidence="1" id="KW-1133">Transmembrane helix</keyword>
<dbReference type="PROSITE" id="PS51352">
    <property type="entry name" value="THIOREDOXIN_2"/>
    <property type="match status" value="1"/>
</dbReference>
<gene>
    <name evidence="3" type="ORF">C4520_00265</name>
</gene>
<dbReference type="AlphaFoldDB" id="A0A3A4P6D1"/>
<accession>A0A3A4P6D1</accession>
<dbReference type="CDD" id="cd02966">
    <property type="entry name" value="TlpA_like_family"/>
    <property type="match status" value="1"/>
</dbReference>
<dbReference type="Pfam" id="PF00578">
    <property type="entry name" value="AhpC-TSA"/>
    <property type="match status" value="1"/>
</dbReference>
<feature type="transmembrane region" description="Helical" evidence="1">
    <location>
        <begin position="18"/>
        <end position="36"/>
    </location>
</feature>
<dbReference type="GO" id="GO:0016209">
    <property type="term" value="F:antioxidant activity"/>
    <property type="evidence" value="ECO:0007669"/>
    <property type="project" value="InterPro"/>
</dbReference>
<protein>
    <submittedName>
        <fullName evidence="3">TlpA family protein disulfide reductase</fullName>
    </submittedName>
</protein>
<dbReference type="InterPro" id="IPR050553">
    <property type="entry name" value="Thioredoxin_ResA/DsbE_sf"/>
</dbReference>
<organism evidence="3 4">
    <name type="scientific">Abyssobacteria bacterium (strain SURF_5)</name>
    <dbReference type="NCBI Taxonomy" id="2093360"/>
    <lineage>
        <taxon>Bacteria</taxon>
        <taxon>Pseudomonadati</taxon>
        <taxon>Candidatus Hydrogenedentota</taxon>
        <taxon>Candidatus Abyssobacteria</taxon>
    </lineage>
</organism>
<name>A0A3A4P6D1_ABYX5</name>
<feature type="domain" description="Thioredoxin" evidence="2">
    <location>
        <begin position="43"/>
        <end position="182"/>
    </location>
</feature>